<dbReference type="Proteomes" id="UP001155040">
    <property type="component" value="Unassembled WGS sequence"/>
</dbReference>
<organism evidence="1 2">
    <name type="scientific">Salinibacter ruber</name>
    <dbReference type="NCBI Taxonomy" id="146919"/>
    <lineage>
        <taxon>Bacteria</taxon>
        <taxon>Pseudomonadati</taxon>
        <taxon>Rhodothermota</taxon>
        <taxon>Rhodothermia</taxon>
        <taxon>Rhodothermales</taxon>
        <taxon>Salinibacteraceae</taxon>
        <taxon>Salinibacter</taxon>
    </lineage>
</organism>
<accession>A0A9X2ZZL0</accession>
<name>A0A9X2ZZL0_9BACT</name>
<proteinExistence type="predicted"/>
<dbReference type="AlphaFoldDB" id="A0A9X2ZZL0"/>
<dbReference type="EMBL" id="JANUBF010000015">
    <property type="protein sequence ID" value="MCS4037243.1"/>
    <property type="molecule type" value="Genomic_DNA"/>
</dbReference>
<gene>
    <name evidence="1" type="ORF">GGQ01_002323</name>
</gene>
<comment type="caution">
    <text evidence="1">The sequence shown here is derived from an EMBL/GenBank/DDBJ whole genome shotgun (WGS) entry which is preliminary data.</text>
</comment>
<protein>
    <submittedName>
        <fullName evidence="1">Uncharacterized protein</fullName>
    </submittedName>
</protein>
<reference evidence="1" key="1">
    <citation type="submission" date="2022-08" db="EMBL/GenBank/DDBJ databases">
        <title>Genomic Encyclopedia of Type Strains, Phase V (KMG-V): Genome sequencing to study the core and pangenomes of soil and plant-associated prokaryotes.</title>
        <authorList>
            <person name="Whitman W."/>
        </authorList>
    </citation>
    <scope>NUCLEOTIDE SEQUENCE</scope>
    <source>
        <strain evidence="1">SP3012</strain>
    </source>
</reference>
<sequence length="51" mass="5659">MVRDSEESLPCEFSRRWPPSGIGTEGFGTEGLFLQFVAVSDAQNQMHETAL</sequence>
<evidence type="ECO:0000313" key="1">
    <source>
        <dbReference type="EMBL" id="MCS4037243.1"/>
    </source>
</evidence>
<evidence type="ECO:0000313" key="2">
    <source>
        <dbReference type="Proteomes" id="UP001155040"/>
    </source>
</evidence>